<protein>
    <recommendedName>
        <fullName evidence="4">DUF4219 domain-containing protein</fullName>
    </recommendedName>
</protein>
<dbReference type="EMBL" id="ADAS02000011">
    <property type="protein sequence ID" value="OAV97732.1"/>
    <property type="molecule type" value="Genomic_DNA"/>
</dbReference>
<accession>A0A180GZQ1</accession>
<dbReference type="AlphaFoldDB" id="A0A180GZQ1"/>
<organism evidence="1">
    <name type="scientific">Puccinia triticina (isolate 1-1 / race 1 (BBBD))</name>
    <name type="common">Brown leaf rust fungus</name>
    <dbReference type="NCBI Taxonomy" id="630390"/>
    <lineage>
        <taxon>Eukaryota</taxon>
        <taxon>Fungi</taxon>
        <taxon>Dikarya</taxon>
        <taxon>Basidiomycota</taxon>
        <taxon>Pucciniomycotina</taxon>
        <taxon>Pucciniomycetes</taxon>
        <taxon>Pucciniales</taxon>
        <taxon>Pucciniaceae</taxon>
        <taxon>Puccinia</taxon>
    </lineage>
</organism>
<dbReference type="VEuPathDB" id="FungiDB:PTTG_25948"/>
<reference evidence="1" key="2">
    <citation type="submission" date="2016-05" db="EMBL/GenBank/DDBJ databases">
        <title>Comparative analysis highlights variable genome content of wheat rusts and divergence of the mating loci.</title>
        <authorList>
            <person name="Cuomo C.A."/>
            <person name="Bakkeren G."/>
            <person name="Szabo L."/>
            <person name="Khalil H."/>
            <person name="Joly D."/>
            <person name="Goldberg J."/>
            <person name="Young S."/>
            <person name="Zeng Q."/>
            <person name="Fellers J."/>
        </authorList>
    </citation>
    <scope>NUCLEOTIDE SEQUENCE [LARGE SCALE GENOMIC DNA]</scope>
    <source>
        <strain evidence="1">1-1 BBBD Race 1</strain>
    </source>
</reference>
<dbReference type="Proteomes" id="UP000005240">
    <property type="component" value="Unassembled WGS sequence"/>
</dbReference>
<reference evidence="2" key="4">
    <citation type="submission" date="2025-05" db="UniProtKB">
        <authorList>
            <consortium name="EnsemblFungi"/>
        </authorList>
    </citation>
    <scope>IDENTIFICATION</scope>
    <source>
        <strain evidence="2">isolate 1-1 / race 1 (BBBD)</strain>
    </source>
</reference>
<gene>
    <name evidence="1" type="ORF">PTTG_25948</name>
</gene>
<evidence type="ECO:0000313" key="1">
    <source>
        <dbReference type="EMBL" id="OAV97732.1"/>
    </source>
</evidence>
<evidence type="ECO:0000313" key="3">
    <source>
        <dbReference type="Proteomes" id="UP000005240"/>
    </source>
</evidence>
<name>A0A180GZQ1_PUCT1</name>
<evidence type="ECO:0008006" key="4">
    <source>
        <dbReference type="Google" id="ProtNLM"/>
    </source>
</evidence>
<reference evidence="1" key="1">
    <citation type="submission" date="2009-11" db="EMBL/GenBank/DDBJ databases">
        <authorList>
            <consortium name="The Broad Institute Genome Sequencing Platform"/>
            <person name="Ward D."/>
            <person name="Feldgarden M."/>
            <person name="Earl A."/>
            <person name="Young S.K."/>
            <person name="Zeng Q."/>
            <person name="Koehrsen M."/>
            <person name="Alvarado L."/>
            <person name="Berlin A."/>
            <person name="Bochicchio J."/>
            <person name="Borenstein D."/>
            <person name="Chapman S.B."/>
            <person name="Chen Z."/>
            <person name="Engels R."/>
            <person name="Freedman E."/>
            <person name="Gellesch M."/>
            <person name="Goldberg J."/>
            <person name="Griggs A."/>
            <person name="Gujja S."/>
            <person name="Heilman E."/>
            <person name="Heiman D."/>
            <person name="Hepburn T."/>
            <person name="Howarth C."/>
            <person name="Jen D."/>
            <person name="Larson L."/>
            <person name="Lewis B."/>
            <person name="Mehta T."/>
            <person name="Park D."/>
            <person name="Pearson M."/>
            <person name="Roberts A."/>
            <person name="Saif S."/>
            <person name="Shea T."/>
            <person name="Shenoy N."/>
            <person name="Sisk P."/>
            <person name="Stolte C."/>
            <person name="Sykes S."/>
            <person name="Thomson T."/>
            <person name="Walk T."/>
            <person name="White J."/>
            <person name="Yandava C."/>
            <person name="Izard J."/>
            <person name="Baranova O.V."/>
            <person name="Blanton J.M."/>
            <person name="Tanner A.C."/>
            <person name="Dewhirst F.E."/>
            <person name="Haas B."/>
            <person name="Nusbaum C."/>
            <person name="Birren B."/>
        </authorList>
    </citation>
    <scope>NUCLEOTIDE SEQUENCE [LARGE SCALE GENOMIC DNA]</scope>
    <source>
        <strain evidence="1">1-1 BBBD Race 1</strain>
    </source>
</reference>
<evidence type="ECO:0000313" key="2">
    <source>
        <dbReference type="EnsemblFungi" id="PTTG_25948-t43_1-p1"/>
    </source>
</evidence>
<reference evidence="2 3" key="3">
    <citation type="journal article" date="2017" name="G3 (Bethesda)">
        <title>Comparative analysis highlights variable genome content of wheat rusts and divergence of the mating loci.</title>
        <authorList>
            <person name="Cuomo C.A."/>
            <person name="Bakkeren G."/>
            <person name="Khalil H.B."/>
            <person name="Panwar V."/>
            <person name="Joly D."/>
            <person name="Linning R."/>
            <person name="Sakthikumar S."/>
            <person name="Song X."/>
            <person name="Adiconis X."/>
            <person name="Fan L."/>
            <person name="Goldberg J.M."/>
            <person name="Levin J.Z."/>
            <person name="Young S."/>
            <person name="Zeng Q."/>
            <person name="Anikster Y."/>
            <person name="Bruce M."/>
            <person name="Wang M."/>
            <person name="Yin C."/>
            <person name="McCallum B."/>
            <person name="Szabo L.J."/>
            <person name="Hulbert S."/>
            <person name="Chen X."/>
            <person name="Fellers J.P."/>
        </authorList>
    </citation>
    <scope>NUCLEOTIDE SEQUENCE</scope>
    <source>
        <strain evidence="3">Isolate 1-1 / race 1 (BBBD)</strain>
        <strain evidence="2">isolate 1-1 / race 1 (BBBD)</strain>
    </source>
</reference>
<sequence>MAYDESNSSDSSIGRKPTMKVPKFTGENFEIWEKKIRMVLVEFNLENFIDLILASYEVWVRWEDTQFNDNMAAYISSIEECLAKFDSLGMIVPDFVICCSIISRITKKIRPFLMQSLFGDLNSLGKPKHVIN</sequence>
<proteinExistence type="predicted"/>
<keyword evidence="3" id="KW-1185">Reference proteome</keyword>
<dbReference type="EnsemblFungi" id="PTTG_25948-t43_1">
    <property type="protein sequence ID" value="PTTG_25948-t43_1-p1"/>
    <property type="gene ID" value="PTTG_25948"/>
</dbReference>
<dbReference type="OrthoDB" id="7691805at2759"/>